<keyword evidence="2" id="KW-1185">Reference proteome</keyword>
<proteinExistence type="predicted"/>
<sequence length="155" mass="16690">MTDYRKVTQASMRSILDWFGCYDAAADCIAARWGGSANKATISKKVSGLLDWTVADVIALEDARGQYPVTRLLARRVEEQDEVLSGSLLSDGSEIAKECGEAIHAILRAHESSHGDDVARAIAELDEALAPMRTARTRLVGMLDGGPRGRMAAAE</sequence>
<gene>
    <name evidence="1" type="ORF">GR170_00860</name>
</gene>
<protein>
    <submittedName>
        <fullName evidence="1">Uncharacterized protein</fullName>
    </submittedName>
</protein>
<comment type="caution">
    <text evidence="1">The sequence shown here is derived from an EMBL/GenBank/DDBJ whole genome shotgun (WGS) entry which is preliminary data.</text>
</comment>
<dbReference type="AlphaFoldDB" id="A0A6L7FYN2"/>
<name>A0A6L7FYN2_9RHOB</name>
<evidence type="ECO:0000313" key="1">
    <source>
        <dbReference type="EMBL" id="MXN16368.1"/>
    </source>
</evidence>
<organism evidence="1 2">
    <name type="scientific">Pseudooceanicola albus</name>
    <dbReference type="NCBI Taxonomy" id="2692189"/>
    <lineage>
        <taxon>Bacteria</taxon>
        <taxon>Pseudomonadati</taxon>
        <taxon>Pseudomonadota</taxon>
        <taxon>Alphaproteobacteria</taxon>
        <taxon>Rhodobacterales</taxon>
        <taxon>Paracoccaceae</taxon>
        <taxon>Pseudooceanicola</taxon>
    </lineage>
</organism>
<accession>A0A6L7FYN2</accession>
<evidence type="ECO:0000313" key="2">
    <source>
        <dbReference type="Proteomes" id="UP000477911"/>
    </source>
</evidence>
<dbReference type="RefSeq" id="WP_160890912.1">
    <property type="nucleotide sequence ID" value="NZ_WUMU01000001.1"/>
</dbReference>
<dbReference type="Proteomes" id="UP000477911">
    <property type="component" value="Unassembled WGS sequence"/>
</dbReference>
<reference evidence="1 2" key="1">
    <citation type="submission" date="2019-12" db="EMBL/GenBank/DDBJ databases">
        <authorList>
            <person name="Li M."/>
        </authorList>
    </citation>
    <scope>NUCLEOTIDE SEQUENCE [LARGE SCALE GENOMIC DNA]</scope>
    <source>
        <strain evidence="1 2">GBMRC 2024</strain>
    </source>
</reference>
<dbReference type="EMBL" id="WUMU01000001">
    <property type="protein sequence ID" value="MXN16368.1"/>
    <property type="molecule type" value="Genomic_DNA"/>
</dbReference>